<dbReference type="AlphaFoldDB" id="A0AA40HKJ6"/>
<name>A0AA40HKJ6_CNENI</name>
<feature type="compositionally biased region" description="Pro residues" evidence="1">
    <location>
        <begin position="1"/>
        <end position="10"/>
    </location>
</feature>
<dbReference type="EMBL" id="JAULJE010000017">
    <property type="protein sequence ID" value="KAK1332918.1"/>
    <property type="molecule type" value="Genomic_DNA"/>
</dbReference>
<evidence type="ECO:0000313" key="2">
    <source>
        <dbReference type="EMBL" id="KAK1332918.1"/>
    </source>
</evidence>
<protein>
    <submittedName>
        <fullName evidence="2">Uncharacterized protein</fullName>
    </submittedName>
</protein>
<keyword evidence="3" id="KW-1185">Reference proteome</keyword>
<comment type="caution">
    <text evidence="2">The sequence shown here is derived from an EMBL/GenBank/DDBJ whole genome shotgun (WGS) entry which is preliminary data.</text>
</comment>
<proteinExistence type="predicted"/>
<accession>A0AA40HKJ6</accession>
<feature type="region of interest" description="Disordered" evidence="1">
    <location>
        <begin position="49"/>
        <end position="85"/>
    </location>
</feature>
<feature type="region of interest" description="Disordered" evidence="1">
    <location>
        <begin position="1"/>
        <end position="30"/>
    </location>
</feature>
<sequence length="106" mass="11209">MGPATPPGVPIAPGTPGSGGMGPATGHRHLELLNDGYATWSPAPSLLPAQLRSNKSQHSLKPRHSPEESPIFNSMKTESKSLGVREVRRQSLRLAAATETKKPPTP</sequence>
<dbReference type="Proteomes" id="UP001177744">
    <property type="component" value="Unassembled WGS sequence"/>
</dbReference>
<evidence type="ECO:0000256" key="1">
    <source>
        <dbReference type="SAM" id="MobiDB-lite"/>
    </source>
</evidence>
<organism evidence="2 3">
    <name type="scientific">Cnephaeus nilssonii</name>
    <name type="common">Northern bat</name>
    <name type="synonym">Eptesicus nilssonii</name>
    <dbReference type="NCBI Taxonomy" id="3371016"/>
    <lineage>
        <taxon>Eukaryota</taxon>
        <taxon>Metazoa</taxon>
        <taxon>Chordata</taxon>
        <taxon>Craniata</taxon>
        <taxon>Vertebrata</taxon>
        <taxon>Euteleostomi</taxon>
        <taxon>Mammalia</taxon>
        <taxon>Eutheria</taxon>
        <taxon>Laurasiatheria</taxon>
        <taxon>Chiroptera</taxon>
        <taxon>Yangochiroptera</taxon>
        <taxon>Vespertilionidae</taxon>
        <taxon>Cnephaeus</taxon>
    </lineage>
</organism>
<reference evidence="2" key="1">
    <citation type="submission" date="2023-06" db="EMBL/GenBank/DDBJ databases">
        <title>Reference genome for the Northern bat (Eptesicus nilssonii), a most northern bat species.</title>
        <authorList>
            <person name="Laine V.N."/>
            <person name="Pulliainen A.T."/>
            <person name="Lilley T.M."/>
        </authorList>
    </citation>
    <scope>NUCLEOTIDE SEQUENCE</scope>
    <source>
        <strain evidence="2">BLF_Eptnil</strain>
        <tissue evidence="2">Kidney</tissue>
    </source>
</reference>
<evidence type="ECO:0000313" key="3">
    <source>
        <dbReference type="Proteomes" id="UP001177744"/>
    </source>
</evidence>
<gene>
    <name evidence="2" type="ORF">QTO34_006449</name>
</gene>